<keyword evidence="2" id="KW-1185">Reference proteome</keyword>
<evidence type="ECO:0000313" key="2">
    <source>
        <dbReference type="Proteomes" id="UP000827872"/>
    </source>
</evidence>
<reference evidence="1" key="1">
    <citation type="submission" date="2021-08" db="EMBL/GenBank/DDBJ databases">
        <title>The first chromosome-level gecko genome reveals the dynamic sex chromosomes of Neotropical dwarf geckos (Sphaerodactylidae: Sphaerodactylus).</title>
        <authorList>
            <person name="Pinto B.J."/>
            <person name="Keating S.E."/>
            <person name="Gamble T."/>
        </authorList>
    </citation>
    <scope>NUCLEOTIDE SEQUENCE</scope>
    <source>
        <strain evidence="1">TG3544</strain>
    </source>
</reference>
<protein>
    <submittedName>
        <fullName evidence="1">1-phosphatidylinositol 4,5-bisphosphate phosphodiesterase epsilon-1</fullName>
    </submittedName>
</protein>
<evidence type="ECO:0000313" key="1">
    <source>
        <dbReference type="EMBL" id="KAH8001697.1"/>
    </source>
</evidence>
<dbReference type="Proteomes" id="UP000827872">
    <property type="component" value="Linkage Group LG08"/>
</dbReference>
<gene>
    <name evidence="1" type="primary">PLCE1_2</name>
    <name evidence="1" type="ORF">K3G42_014102</name>
</gene>
<dbReference type="EMBL" id="CM037621">
    <property type="protein sequence ID" value="KAH8001697.1"/>
    <property type="molecule type" value="Genomic_DNA"/>
</dbReference>
<accession>A0ACB8F8W0</accession>
<comment type="caution">
    <text evidence="1">The sequence shown here is derived from an EMBL/GenBank/DDBJ whole genome shotgun (WGS) entry which is preliminary data.</text>
</comment>
<organism evidence="1 2">
    <name type="scientific">Sphaerodactylus townsendi</name>
    <dbReference type="NCBI Taxonomy" id="933632"/>
    <lineage>
        <taxon>Eukaryota</taxon>
        <taxon>Metazoa</taxon>
        <taxon>Chordata</taxon>
        <taxon>Craniata</taxon>
        <taxon>Vertebrata</taxon>
        <taxon>Euteleostomi</taxon>
        <taxon>Lepidosauria</taxon>
        <taxon>Squamata</taxon>
        <taxon>Bifurcata</taxon>
        <taxon>Gekkota</taxon>
        <taxon>Sphaerodactylidae</taxon>
        <taxon>Sphaerodactylus</taxon>
    </lineage>
</organism>
<sequence>MAGSNTLPSAVAGISKELVELQHLIQFPEEVASILTEQEQDLYKKILPIDYLCFLTRDLGNAEFQSNLPTIKASVSASLLSSPNGEYNAVEDLVTRFNECSSQYKNCGVFLRASTCYSKVRFGIQIQSGFM</sequence>
<proteinExistence type="predicted"/>
<name>A0ACB8F8W0_9SAUR</name>